<name>A0A430J8D4_9BACL</name>
<evidence type="ECO:0000313" key="1">
    <source>
        <dbReference type="EMBL" id="RTE06421.1"/>
    </source>
</evidence>
<dbReference type="EMBL" id="RXHU01000074">
    <property type="protein sequence ID" value="RTE06421.1"/>
    <property type="molecule type" value="Genomic_DNA"/>
</dbReference>
<gene>
    <name evidence="1" type="ORF">EJQ19_22805</name>
</gene>
<sequence length="150" mass="17297">MELPEAGELIDQSILKEHRIRSMEIFRYDCNWLKTCVEENVNNCECGLFKISCGPLHGYAEFRLPSKQQTGDLIRFASVFGSLKGRTIDECIRLIQVYEGLWGPARKELVETALSNLINKIKQSGLVKAKIESKWESFILFDYSESYFSF</sequence>
<reference evidence="1 2" key="1">
    <citation type="submission" date="2018-12" db="EMBL/GenBank/DDBJ databases">
        <title>Bacillus ochoae sp. nov., Paenibacillus whitsoniae sp. nov., Paenibacillus spiritus sp. nov. Isolated from the Mars Exploration Rover during spacecraft assembly.</title>
        <authorList>
            <person name="Seuylemezian A."/>
            <person name="Vaishampayan P."/>
        </authorList>
    </citation>
    <scope>NUCLEOTIDE SEQUENCE [LARGE SCALE GENOMIC DNA]</scope>
    <source>
        <strain evidence="1 2">MER 54</strain>
    </source>
</reference>
<dbReference type="AlphaFoldDB" id="A0A430J8D4"/>
<proteinExistence type="predicted"/>
<dbReference type="Proteomes" id="UP000276128">
    <property type="component" value="Unassembled WGS sequence"/>
</dbReference>
<protein>
    <submittedName>
        <fullName evidence="1">Uncharacterized protein</fullName>
    </submittedName>
</protein>
<keyword evidence="2" id="KW-1185">Reference proteome</keyword>
<dbReference type="OrthoDB" id="2604994at2"/>
<comment type="caution">
    <text evidence="1">The sequence shown here is derived from an EMBL/GenBank/DDBJ whole genome shotgun (WGS) entry which is preliminary data.</text>
</comment>
<evidence type="ECO:0000313" key="2">
    <source>
        <dbReference type="Proteomes" id="UP000276128"/>
    </source>
</evidence>
<dbReference type="RefSeq" id="WP_126143546.1">
    <property type="nucleotide sequence ID" value="NZ_RXHU01000074.1"/>
</dbReference>
<accession>A0A430J8D4</accession>
<organism evidence="1 2">
    <name type="scientific">Paenibacillus whitsoniae</name>
    <dbReference type="NCBI Taxonomy" id="2496558"/>
    <lineage>
        <taxon>Bacteria</taxon>
        <taxon>Bacillati</taxon>
        <taxon>Bacillota</taxon>
        <taxon>Bacilli</taxon>
        <taxon>Bacillales</taxon>
        <taxon>Paenibacillaceae</taxon>
        <taxon>Paenibacillus</taxon>
    </lineage>
</organism>